<keyword evidence="2" id="KW-1185">Reference proteome</keyword>
<name>A0A9D4QXZ0_DREPO</name>
<comment type="caution">
    <text evidence="1">The sequence shown here is derived from an EMBL/GenBank/DDBJ whole genome shotgun (WGS) entry which is preliminary data.</text>
</comment>
<reference evidence="1" key="2">
    <citation type="submission" date="2020-11" db="EMBL/GenBank/DDBJ databases">
        <authorList>
            <person name="McCartney M.A."/>
            <person name="Auch B."/>
            <person name="Kono T."/>
            <person name="Mallez S."/>
            <person name="Becker A."/>
            <person name="Gohl D.M."/>
            <person name="Silverstein K.A.T."/>
            <person name="Koren S."/>
            <person name="Bechman K.B."/>
            <person name="Herman A."/>
            <person name="Abrahante J.E."/>
            <person name="Garbe J."/>
        </authorList>
    </citation>
    <scope>NUCLEOTIDE SEQUENCE</scope>
    <source>
        <strain evidence="1">Duluth1</strain>
        <tissue evidence="1">Whole animal</tissue>
    </source>
</reference>
<dbReference type="EMBL" id="JAIWYP010000003">
    <property type="protein sequence ID" value="KAH3847694.1"/>
    <property type="molecule type" value="Genomic_DNA"/>
</dbReference>
<organism evidence="1 2">
    <name type="scientific">Dreissena polymorpha</name>
    <name type="common">Zebra mussel</name>
    <name type="synonym">Mytilus polymorpha</name>
    <dbReference type="NCBI Taxonomy" id="45954"/>
    <lineage>
        <taxon>Eukaryota</taxon>
        <taxon>Metazoa</taxon>
        <taxon>Spiralia</taxon>
        <taxon>Lophotrochozoa</taxon>
        <taxon>Mollusca</taxon>
        <taxon>Bivalvia</taxon>
        <taxon>Autobranchia</taxon>
        <taxon>Heteroconchia</taxon>
        <taxon>Euheterodonta</taxon>
        <taxon>Imparidentia</taxon>
        <taxon>Neoheterodontei</taxon>
        <taxon>Myida</taxon>
        <taxon>Dreissenoidea</taxon>
        <taxon>Dreissenidae</taxon>
        <taxon>Dreissena</taxon>
    </lineage>
</organism>
<gene>
    <name evidence="1" type="ORF">DPMN_090025</name>
</gene>
<reference evidence="1" key="1">
    <citation type="journal article" date="2019" name="bioRxiv">
        <title>The Genome of the Zebra Mussel, Dreissena polymorpha: A Resource for Invasive Species Research.</title>
        <authorList>
            <person name="McCartney M.A."/>
            <person name="Auch B."/>
            <person name="Kono T."/>
            <person name="Mallez S."/>
            <person name="Zhang Y."/>
            <person name="Obille A."/>
            <person name="Becker A."/>
            <person name="Abrahante J.E."/>
            <person name="Garbe J."/>
            <person name="Badalamenti J.P."/>
            <person name="Herman A."/>
            <person name="Mangelson H."/>
            <person name="Liachko I."/>
            <person name="Sullivan S."/>
            <person name="Sone E.D."/>
            <person name="Koren S."/>
            <person name="Silverstein K.A.T."/>
            <person name="Beckman K.B."/>
            <person name="Gohl D.M."/>
        </authorList>
    </citation>
    <scope>NUCLEOTIDE SEQUENCE</scope>
    <source>
        <strain evidence="1">Duluth1</strain>
        <tissue evidence="1">Whole animal</tissue>
    </source>
</reference>
<proteinExistence type="predicted"/>
<dbReference type="AlphaFoldDB" id="A0A9D4QXZ0"/>
<evidence type="ECO:0000313" key="1">
    <source>
        <dbReference type="EMBL" id="KAH3847694.1"/>
    </source>
</evidence>
<protein>
    <submittedName>
        <fullName evidence="1">Uncharacterized protein</fullName>
    </submittedName>
</protein>
<sequence>MLVCCKISVNVWDVCCREKKKEKDREDLWKKLETLEVKSGNKNKLLNNVS</sequence>
<accession>A0A9D4QXZ0</accession>
<dbReference type="Proteomes" id="UP000828390">
    <property type="component" value="Unassembled WGS sequence"/>
</dbReference>
<evidence type="ECO:0000313" key="2">
    <source>
        <dbReference type="Proteomes" id="UP000828390"/>
    </source>
</evidence>